<keyword evidence="5 10" id="KW-0413">Isomerase</keyword>
<feature type="compositionally biased region" description="Low complexity" evidence="7">
    <location>
        <begin position="272"/>
        <end position="291"/>
    </location>
</feature>
<feature type="compositionally biased region" description="Basic and acidic residues" evidence="7">
    <location>
        <begin position="443"/>
        <end position="483"/>
    </location>
</feature>
<dbReference type="GO" id="GO:0034976">
    <property type="term" value="P:response to endoplasmic reticulum stress"/>
    <property type="evidence" value="ECO:0007669"/>
    <property type="project" value="TreeGrafter"/>
</dbReference>
<comment type="subcellular location">
    <subcellularLocation>
        <location evidence="2">Endoplasmic reticulum lumen</location>
    </subcellularLocation>
</comment>
<dbReference type="GO" id="GO:0015035">
    <property type="term" value="F:protein-disulfide reductase activity"/>
    <property type="evidence" value="ECO:0007669"/>
    <property type="project" value="TreeGrafter"/>
</dbReference>
<dbReference type="PROSITE" id="PS00194">
    <property type="entry name" value="THIOREDOXIN_1"/>
    <property type="match status" value="1"/>
</dbReference>
<dbReference type="SUPFAM" id="SSF52833">
    <property type="entry name" value="Thioredoxin-like"/>
    <property type="match status" value="2"/>
</dbReference>
<reference evidence="11" key="1">
    <citation type="journal article" date="2015" name="PLoS Genet.">
        <title>The dynamic genome and transcriptome of the human fungal pathogen Blastomyces and close relative Emmonsia.</title>
        <authorList>
            <person name="Munoz J.F."/>
            <person name="Gauthier G.M."/>
            <person name="Desjardins C.A."/>
            <person name="Gallo J.E."/>
            <person name="Holder J."/>
            <person name="Sullivan T.D."/>
            <person name="Marty A.J."/>
            <person name="Carmen J.C."/>
            <person name="Chen Z."/>
            <person name="Ding L."/>
            <person name="Gujja S."/>
            <person name="Magrini V."/>
            <person name="Misas E."/>
            <person name="Mitreva M."/>
            <person name="Priest M."/>
            <person name="Saif S."/>
            <person name="Whiston E.A."/>
            <person name="Young S."/>
            <person name="Zeng Q."/>
            <person name="Goldman W.E."/>
            <person name="Mardis E.R."/>
            <person name="Taylor J.W."/>
            <person name="McEwen J.G."/>
            <person name="Clay O.K."/>
            <person name="Klein B.S."/>
            <person name="Cuomo C.A."/>
        </authorList>
    </citation>
    <scope>NUCLEOTIDE SEQUENCE [LARGE SCALE GENOMIC DNA]</scope>
    <source>
        <strain evidence="11">UAMH 139</strain>
    </source>
</reference>
<dbReference type="Pfam" id="PF24541">
    <property type="entry name" value="Thioredox_PDIA6_C"/>
    <property type="match status" value="1"/>
</dbReference>
<evidence type="ECO:0000256" key="7">
    <source>
        <dbReference type="SAM" id="MobiDB-lite"/>
    </source>
</evidence>
<protein>
    <recommendedName>
        <fullName evidence="3">protein disulfide-isomerase</fullName>
        <ecNumber evidence="3">5.3.4.1</ecNumber>
    </recommendedName>
</protein>
<feature type="domain" description="Thioredoxin" evidence="9">
    <location>
        <begin position="14"/>
        <end position="143"/>
    </location>
</feature>
<dbReference type="Gene3D" id="3.40.30.10">
    <property type="entry name" value="Glutaredoxin"/>
    <property type="match status" value="2"/>
</dbReference>
<dbReference type="Pfam" id="PF00085">
    <property type="entry name" value="Thioredoxin"/>
    <property type="match status" value="1"/>
</dbReference>
<organism evidence="10 11">
    <name type="scientific">Blastomyces silverae</name>
    <dbReference type="NCBI Taxonomy" id="2060906"/>
    <lineage>
        <taxon>Eukaryota</taxon>
        <taxon>Fungi</taxon>
        <taxon>Dikarya</taxon>
        <taxon>Ascomycota</taxon>
        <taxon>Pezizomycotina</taxon>
        <taxon>Eurotiomycetes</taxon>
        <taxon>Eurotiomycetidae</taxon>
        <taxon>Onygenales</taxon>
        <taxon>Ajellomycetaceae</taxon>
        <taxon>Blastomyces</taxon>
    </lineage>
</organism>
<dbReference type="InterPro" id="IPR057305">
    <property type="entry name" value="Thioredox_PDIA6_C"/>
</dbReference>
<dbReference type="CDD" id="cd03002">
    <property type="entry name" value="PDI_a_MPD1_like"/>
    <property type="match status" value="1"/>
</dbReference>
<keyword evidence="6" id="KW-0676">Redox-active center</keyword>
<dbReference type="InterPro" id="IPR036249">
    <property type="entry name" value="Thioredoxin-like_sf"/>
</dbReference>
<dbReference type="PANTHER" id="PTHR45815">
    <property type="entry name" value="PROTEIN DISULFIDE-ISOMERASE A6"/>
    <property type="match status" value="1"/>
</dbReference>
<evidence type="ECO:0000313" key="10">
    <source>
        <dbReference type="EMBL" id="KLJ13497.1"/>
    </source>
</evidence>
<dbReference type="PANTHER" id="PTHR45815:SF3">
    <property type="entry name" value="PROTEIN DISULFIDE-ISOMERASE A6"/>
    <property type="match status" value="1"/>
</dbReference>
<evidence type="ECO:0000313" key="11">
    <source>
        <dbReference type="Proteomes" id="UP000053573"/>
    </source>
</evidence>
<sequence length="483" mass="52826">MFKKSSAILLIAAFLEALPVNADGLYTKNSPVLQVDGSNYNNLIAKSNYASIVEFYAPWCGHCQNLKPAYEKAAKSLEGLAKVAAVNCDDDSNKQLCGQMGVKGFPTLKVITPSKQPGEPRVEDYQGARTAKAIVDYVVEKIPNHIKRLQDKDLDGWLKEANDTAKAILFTEKGSTSALLRSLAIDYLGSISIAQIRNKETSAVETFGISKFPTLVLLPGGTKEAITYDGEMKKQPMSKFLSQVAKPNPDPAPTKSKKSKKSKSDSDDDDATTTSKATESSEPSSTDSASAQPKTPPIPTIFTDSKLRESCLGPKTGTCVLALVAMPEKISADTVPEAGTLQALNSLAEIAHKHSLRKSHLFPFYTVPDAVKDVSMLRSKLGLKRDVEIDIIALNIKRGWWRQYDAGADGDWSVTKLEAWIDAIRMGEGAKNKLPEGIVPDEEEKKKEKKKSEKEADKQPEKEPEQDEKKESEKEEPTGHSEL</sequence>
<keyword evidence="11" id="KW-1185">Reference proteome</keyword>
<accession>A0A0H1BR32</accession>
<gene>
    <name evidence="10" type="ORF">EMPG_11558</name>
</gene>
<evidence type="ECO:0000256" key="6">
    <source>
        <dbReference type="ARBA" id="ARBA00023284"/>
    </source>
</evidence>
<dbReference type="EMBL" id="LDEV01000304">
    <property type="protein sequence ID" value="KLJ13497.1"/>
    <property type="molecule type" value="Genomic_DNA"/>
</dbReference>
<feature type="region of interest" description="Disordered" evidence="7">
    <location>
        <begin position="243"/>
        <end position="302"/>
    </location>
</feature>
<dbReference type="InterPro" id="IPR013766">
    <property type="entry name" value="Thioredoxin_domain"/>
</dbReference>
<dbReference type="InterPro" id="IPR017937">
    <property type="entry name" value="Thioredoxin_CS"/>
</dbReference>
<feature type="region of interest" description="Disordered" evidence="7">
    <location>
        <begin position="432"/>
        <end position="483"/>
    </location>
</feature>
<name>A0A0H1BR32_9EURO</name>
<dbReference type="AlphaFoldDB" id="A0A0H1BR32"/>
<dbReference type="OrthoDB" id="10264505at2759"/>
<keyword evidence="8" id="KW-0732">Signal</keyword>
<dbReference type="STRING" id="2060906.A0A0H1BR32"/>
<proteinExistence type="predicted"/>
<dbReference type="EC" id="5.3.4.1" evidence="3"/>
<evidence type="ECO:0000256" key="8">
    <source>
        <dbReference type="SAM" id="SignalP"/>
    </source>
</evidence>
<dbReference type="Proteomes" id="UP000053573">
    <property type="component" value="Unassembled WGS sequence"/>
</dbReference>
<comment type="catalytic activity">
    <reaction evidence="1">
        <text>Catalyzes the rearrangement of -S-S- bonds in proteins.</text>
        <dbReference type="EC" id="5.3.4.1"/>
    </reaction>
</comment>
<dbReference type="PROSITE" id="PS51352">
    <property type="entry name" value="THIOREDOXIN_2"/>
    <property type="match status" value="1"/>
</dbReference>
<feature type="signal peptide" evidence="8">
    <location>
        <begin position="1"/>
        <end position="22"/>
    </location>
</feature>
<evidence type="ECO:0000256" key="4">
    <source>
        <dbReference type="ARBA" id="ARBA00023157"/>
    </source>
</evidence>
<evidence type="ECO:0000256" key="5">
    <source>
        <dbReference type="ARBA" id="ARBA00023235"/>
    </source>
</evidence>
<evidence type="ECO:0000259" key="9">
    <source>
        <dbReference type="PROSITE" id="PS51352"/>
    </source>
</evidence>
<feature type="chain" id="PRO_5005199755" description="protein disulfide-isomerase" evidence="8">
    <location>
        <begin position="23"/>
        <end position="483"/>
    </location>
</feature>
<comment type="caution">
    <text evidence="10">The sequence shown here is derived from an EMBL/GenBank/DDBJ whole genome shotgun (WGS) entry which is preliminary data.</text>
</comment>
<evidence type="ECO:0000256" key="2">
    <source>
        <dbReference type="ARBA" id="ARBA00004319"/>
    </source>
</evidence>
<dbReference type="PRINTS" id="PR00421">
    <property type="entry name" value="THIOREDOXIN"/>
</dbReference>
<evidence type="ECO:0000256" key="1">
    <source>
        <dbReference type="ARBA" id="ARBA00001182"/>
    </source>
</evidence>
<dbReference type="GO" id="GO:0005788">
    <property type="term" value="C:endoplasmic reticulum lumen"/>
    <property type="evidence" value="ECO:0007669"/>
    <property type="project" value="UniProtKB-SubCell"/>
</dbReference>
<evidence type="ECO:0000256" key="3">
    <source>
        <dbReference type="ARBA" id="ARBA00012723"/>
    </source>
</evidence>
<keyword evidence="4" id="KW-1015">Disulfide bond</keyword>
<dbReference type="GO" id="GO:0003756">
    <property type="term" value="F:protein disulfide isomerase activity"/>
    <property type="evidence" value="ECO:0007669"/>
    <property type="project" value="UniProtKB-EC"/>
</dbReference>